<evidence type="ECO:0000256" key="1">
    <source>
        <dbReference type="SAM" id="MobiDB-lite"/>
    </source>
</evidence>
<dbReference type="OrthoDB" id="4153189at2759"/>
<evidence type="ECO:0000313" key="3">
    <source>
        <dbReference type="EMBL" id="CAG8958368.1"/>
    </source>
</evidence>
<dbReference type="EMBL" id="CAJVRL010000082">
    <property type="protein sequence ID" value="CAG8958368.1"/>
    <property type="molecule type" value="Genomic_DNA"/>
</dbReference>
<protein>
    <recommendedName>
        <fullName evidence="5">Extracellular membrane protein CFEM domain-containing protein</fullName>
    </recommendedName>
</protein>
<dbReference type="Proteomes" id="UP000696280">
    <property type="component" value="Unassembled WGS sequence"/>
</dbReference>
<dbReference type="AlphaFoldDB" id="A0A9N9L582"/>
<proteinExistence type="predicted"/>
<keyword evidence="4" id="KW-1185">Reference proteome</keyword>
<reference evidence="3" key="1">
    <citation type="submission" date="2021-07" db="EMBL/GenBank/DDBJ databases">
        <authorList>
            <person name="Durling M."/>
        </authorList>
    </citation>
    <scope>NUCLEOTIDE SEQUENCE</scope>
</reference>
<feature type="chain" id="PRO_5040130892" description="Extracellular membrane protein CFEM domain-containing protein" evidence="2">
    <location>
        <begin position="20"/>
        <end position="378"/>
    </location>
</feature>
<feature type="compositionally biased region" description="Low complexity" evidence="1">
    <location>
        <begin position="317"/>
        <end position="339"/>
    </location>
</feature>
<feature type="compositionally biased region" description="Pro residues" evidence="1">
    <location>
        <begin position="288"/>
        <end position="298"/>
    </location>
</feature>
<feature type="compositionally biased region" description="Polar residues" evidence="1">
    <location>
        <begin position="304"/>
        <end position="316"/>
    </location>
</feature>
<feature type="signal peptide" evidence="2">
    <location>
        <begin position="1"/>
        <end position="19"/>
    </location>
</feature>
<keyword evidence="2" id="KW-0732">Signal</keyword>
<comment type="caution">
    <text evidence="3">The sequence shown here is derived from an EMBL/GenBank/DDBJ whole genome shotgun (WGS) entry which is preliminary data.</text>
</comment>
<name>A0A9N9L582_9HELO</name>
<evidence type="ECO:0000313" key="4">
    <source>
        <dbReference type="Proteomes" id="UP000696280"/>
    </source>
</evidence>
<evidence type="ECO:0000256" key="2">
    <source>
        <dbReference type="SAM" id="SignalP"/>
    </source>
</evidence>
<sequence length="378" mass="38557">MNTRYLFLTLQLLLLDISAHILHPRDDQQTPPSPTPPPTLSSAQLKDNPSCLILGEALAICGSLTSNFKDLDPSSQAHCLCYSSTAWAPSLFDSAVKSCAAFASESATSAYAALANIQGFCTGIGDVARPASNVASTTAALAMSTSTPAVVLSACGAMRSLEGGCAAASPGFAMMDNWAKARCLCYSPAGLWAPSVFDDAVDSCNRVARTAAPGTFATVAAWEGFCGNMGDVVHGSAGVVLTPALTGSLVTSSGILSPVSSETSPSGISTTSPDSSILSEITVIPVPIPTPTPIPSPTSSPSSNSDTNLPTSILVASSSPSTHSTLTTPTHKPTSNTKSNAQSQNFSTAAGVHTIPEVPRVEVIVVSLVCASVLFFLC</sequence>
<feature type="region of interest" description="Disordered" evidence="1">
    <location>
        <begin position="288"/>
        <end position="344"/>
    </location>
</feature>
<accession>A0A9N9L582</accession>
<evidence type="ECO:0008006" key="5">
    <source>
        <dbReference type="Google" id="ProtNLM"/>
    </source>
</evidence>
<gene>
    <name evidence="3" type="ORF">HYFRA_00011045</name>
</gene>
<organism evidence="3 4">
    <name type="scientific">Hymenoscyphus fraxineus</name>
    <dbReference type="NCBI Taxonomy" id="746836"/>
    <lineage>
        <taxon>Eukaryota</taxon>
        <taxon>Fungi</taxon>
        <taxon>Dikarya</taxon>
        <taxon>Ascomycota</taxon>
        <taxon>Pezizomycotina</taxon>
        <taxon>Leotiomycetes</taxon>
        <taxon>Helotiales</taxon>
        <taxon>Helotiaceae</taxon>
        <taxon>Hymenoscyphus</taxon>
    </lineage>
</organism>